<comment type="caution">
    <text evidence="1">The sequence shown here is derived from an EMBL/GenBank/DDBJ whole genome shotgun (WGS) entry which is preliminary data.</text>
</comment>
<dbReference type="AlphaFoldDB" id="A0A3A1Y5H4"/>
<gene>
    <name evidence="1" type="ORF">CKF54_02625</name>
</gene>
<dbReference type="RefSeq" id="WP_119524732.1">
    <property type="nucleotide sequence ID" value="NZ_NRHC01000030.1"/>
</dbReference>
<protein>
    <submittedName>
        <fullName evidence="1">Uncharacterized protein</fullName>
    </submittedName>
</protein>
<proteinExistence type="predicted"/>
<dbReference type="EMBL" id="NRHC01000030">
    <property type="protein sequence ID" value="RIY33522.1"/>
    <property type="molecule type" value="Genomic_DNA"/>
</dbReference>
<evidence type="ECO:0000313" key="2">
    <source>
        <dbReference type="Proteomes" id="UP000265691"/>
    </source>
</evidence>
<accession>A0A3A1Y5H4</accession>
<evidence type="ECO:0000313" key="1">
    <source>
        <dbReference type="EMBL" id="RIY33522.1"/>
    </source>
</evidence>
<sequence>MTRIPQEQIFSAFIFDPNNPRRNLVSLNNTLPDGIFDRNSIIEVMTKQEGAIPEEYTYEVYDTPECLLLRNGLLVKVYKHEFVKLYQVKVYKFNYANVFQEPVLVEELTFPLEQKLELGKALYFDHYGLPFLTKLLAPNFPLIASNDKILQIKPLLRFSAKIYDNTPFISEGSIDPFSQPLELRDYSFELVGEQDLFSSLCNNNGCTLFELHDPSLVNGLPALSDYVVPLENKVEPEKVTPASWRLSYTEHVLSYEIEEESEEEAGEKDFPIMIYDSPFVRPKKLNYYLTKFHNRKNCFYQNFTQALSSNWSHETFKFVPDQEHIHLLNYLHLFNPLKNFEAKVIQRELDYYTKDITIYDIRDKILKAQEYWFVLYLCSNFAPNDYTKEMLEEYSLLLKNIESYIRRLSVKPDGEFLERAMGACAEIRQEIAYLEKYPVNDQDVGRISIRHLEAGVSFVRALVALRTLYLARFGTNTEILYD</sequence>
<dbReference type="Proteomes" id="UP000265691">
    <property type="component" value="Unassembled WGS sequence"/>
</dbReference>
<name>A0A3A1Y5H4_9GAMM</name>
<dbReference type="OrthoDB" id="5672786at2"/>
<organism evidence="1 2">
    <name type="scientific">Psittacicella hinzii</name>
    <dbReference type="NCBI Taxonomy" id="2028575"/>
    <lineage>
        <taxon>Bacteria</taxon>
        <taxon>Pseudomonadati</taxon>
        <taxon>Pseudomonadota</taxon>
        <taxon>Gammaproteobacteria</taxon>
        <taxon>Pasteurellales</taxon>
        <taxon>Psittacicellaceae</taxon>
        <taxon>Psittacicella</taxon>
    </lineage>
</organism>
<reference evidence="1 2" key="1">
    <citation type="submission" date="2017-08" db="EMBL/GenBank/DDBJ databases">
        <title>Reclassification of Bisgaard taxon 37 and 44.</title>
        <authorList>
            <person name="Christensen H."/>
        </authorList>
    </citation>
    <scope>NUCLEOTIDE SEQUENCE [LARGE SCALE GENOMIC DNA]</scope>
    <source>
        <strain evidence="1 2">B96_3</strain>
    </source>
</reference>
<keyword evidence="2" id="KW-1185">Reference proteome</keyword>